<dbReference type="Proteomes" id="UP000051249">
    <property type="component" value="Unassembled WGS sequence"/>
</dbReference>
<dbReference type="PANTHER" id="PTHR39206:SF1">
    <property type="entry name" value="SLL8004 PROTEIN"/>
    <property type="match status" value="1"/>
</dbReference>
<dbReference type="GO" id="GO:0016301">
    <property type="term" value="F:kinase activity"/>
    <property type="evidence" value="ECO:0007669"/>
    <property type="project" value="InterPro"/>
</dbReference>
<name>A0A0R2NGQ9_9LACO</name>
<evidence type="ECO:0000256" key="2">
    <source>
        <dbReference type="ARBA" id="ARBA00011963"/>
    </source>
</evidence>
<reference evidence="10 11" key="1">
    <citation type="journal article" date="2015" name="Genome Announc.">
        <title>Expanding the biotechnology potential of lactobacilli through comparative genomics of 213 strains and associated genera.</title>
        <authorList>
            <person name="Sun Z."/>
            <person name="Harris H.M."/>
            <person name="McCann A."/>
            <person name="Guo C."/>
            <person name="Argimon S."/>
            <person name="Zhang W."/>
            <person name="Yang X."/>
            <person name="Jeffery I.B."/>
            <person name="Cooney J.C."/>
            <person name="Kagawa T.F."/>
            <person name="Liu W."/>
            <person name="Song Y."/>
            <person name="Salvetti E."/>
            <person name="Wrobel A."/>
            <person name="Rasinkangas P."/>
            <person name="Parkhill J."/>
            <person name="Rea M.C."/>
            <person name="O'Sullivan O."/>
            <person name="Ritari J."/>
            <person name="Douillard F.P."/>
            <person name="Paul Ross R."/>
            <person name="Yang R."/>
            <person name="Briner A.E."/>
            <person name="Felis G.E."/>
            <person name="de Vos W.M."/>
            <person name="Barrangou R."/>
            <person name="Klaenhammer T.R."/>
            <person name="Caufield P.W."/>
            <person name="Cui Y."/>
            <person name="Zhang H."/>
            <person name="O'Toole P.W."/>
        </authorList>
    </citation>
    <scope>NUCLEOTIDE SEQUENCE [LARGE SCALE GENOMIC DNA]</scope>
    <source>
        <strain evidence="10 11">DSM 23026</strain>
    </source>
</reference>
<comment type="caution">
    <text evidence="10">The sequence shown here is derived from an EMBL/GenBank/DDBJ whole genome shotgun (WGS) entry which is preliminary data.</text>
</comment>
<evidence type="ECO:0000256" key="1">
    <source>
        <dbReference type="ARBA" id="ARBA00009104"/>
    </source>
</evidence>
<feature type="domain" description="Zeta toxin" evidence="9">
    <location>
        <begin position="7"/>
        <end position="171"/>
    </location>
</feature>
<dbReference type="OrthoDB" id="9791543at2"/>
<evidence type="ECO:0000313" key="10">
    <source>
        <dbReference type="EMBL" id="KRO24982.1"/>
    </source>
</evidence>
<evidence type="ECO:0000256" key="5">
    <source>
        <dbReference type="ARBA" id="ARBA00022840"/>
    </source>
</evidence>
<keyword evidence="5" id="KW-0067">ATP-binding</keyword>
<evidence type="ECO:0000256" key="7">
    <source>
        <dbReference type="ARBA" id="ARBA00048178"/>
    </source>
</evidence>
<dbReference type="RefSeq" id="WP_057799491.1">
    <property type="nucleotide sequence ID" value="NZ_BJZZ01000071.1"/>
</dbReference>
<gene>
    <name evidence="10" type="ORF">IV88_GL000467</name>
</gene>
<evidence type="ECO:0000256" key="6">
    <source>
        <dbReference type="ARBA" id="ARBA00032897"/>
    </source>
</evidence>
<evidence type="ECO:0000259" key="9">
    <source>
        <dbReference type="Pfam" id="PF06414"/>
    </source>
</evidence>
<dbReference type="InterPro" id="IPR010488">
    <property type="entry name" value="Zeta_toxin_domain"/>
</dbReference>
<evidence type="ECO:0000256" key="4">
    <source>
        <dbReference type="ARBA" id="ARBA00022741"/>
    </source>
</evidence>
<dbReference type="PATRIC" id="fig|480391.4.peg.474"/>
<dbReference type="Gene3D" id="3.40.50.300">
    <property type="entry name" value="P-loop containing nucleotide triphosphate hydrolases"/>
    <property type="match status" value="1"/>
</dbReference>
<dbReference type="PANTHER" id="PTHR39206">
    <property type="entry name" value="SLL8004 PROTEIN"/>
    <property type="match status" value="1"/>
</dbReference>
<dbReference type="SUPFAM" id="SSF52540">
    <property type="entry name" value="P-loop containing nucleoside triphosphate hydrolases"/>
    <property type="match status" value="1"/>
</dbReference>
<dbReference type="GO" id="GO:0005524">
    <property type="term" value="F:ATP binding"/>
    <property type="evidence" value="ECO:0007669"/>
    <property type="project" value="UniProtKB-KW"/>
</dbReference>
<comment type="catalytic activity">
    <reaction evidence="7">
        <text>UDP-N-acetyl-alpha-D-glucosamine + ATP = UDP-N-acetyl-alpha-D-glucosamine 3'-phosphate + ADP + H(+)</text>
        <dbReference type="Rhea" id="RHEA:32671"/>
        <dbReference type="ChEBI" id="CHEBI:15378"/>
        <dbReference type="ChEBI" id="CHEBI:30616"/>
        <dbReference type="ChEBI" id="CHEBI:57705"/>
        <dbReference type="ChEBI" id="CHEBI:64353"/>
        <dbReference type="ChEBI" id="CHEBI:456216"/>
        <dbReference type="EC" id="2.7.1.176"/>
    </reaction>
</comment>
<dbReference type="AlphaFoldDB" id="A0A0R2NGQ9"/>
<feature type="region of interest" description="Disordered" evidence="8">
    <location>
        <begin position="206"/>
        <end position="229"/>
    </location>
</feature>
<dbReference type="Pfam" id="PF06414">
    <property type="entry name" value="Zeta_toxin"/>
    <property type="match status" value="1"/>
</dbReference>
<dbReference type="InterPro" id="IPR027417">
    <property type="entry name" value="P-loop_NTPase"/>
</dbReference>
<proteinExistence type="inferred from homology"/>
<evidence type="ECO:0000313" key="11">
    <source>
        <dbReference type="Proteomes" id="UP000051249"/>
    </source>
</evidence>
<keyword evidence="3" id="KW-1277">Toxin-antitoxin system</keyword>
<accession>A0A0R2NGQ9</accession>
<protein>
    <recommendedName>
        <fullName evidence="6">UDP-N-acetylglucosamine kinase</fullName>
        <ecNumber evidence="2">2.7.1.176</ecNumber>
    </recommendedName>
    <alternativeName>
        <fullName evidence="6">UDP-N-acetylglucosamine kinase</fullName>
    </alternativeName>
</protein>
<dbReference type="EC" id="2.7.1.176" evidence="2"/>
<evidence type="ECO:0000256" key="3">
    <source>
        <dbReference type="ARBA" id="ARBA00022649"/>
    </source>
</evidence>
<dbReference type="EMBL" id="JQCQ01000017">
    <property type="protein sequence ID" value="KRO24982.1"/>
    <property type="molecule type" value="Genomic_DNA"/>
</dbReference>
<evidence type="ECO:0000256" key="8">
    <source>
        <dbReference type="SAM" id="MobiDB-lite"/>
    </source>
</evidence>
<organism evidence="10 11">
    <name type="scientific">Pediococcus argentinicus</name>
    <dbReference type="NCBI Taxonomy" id="480391"/>
    <lineage>
        <taxon>Bacteria</taxon>
        <taxon>Bacillati</taxon>
        <taxon>Bacillota</taxon>
        <taxon>Bacilli</taxon>
        <taxon>Lactobacillales</taxon>
        <taxon>Lactobacillaceae</taxon>
        <taxon>Pediococcus</taxon>
    </lineage>
</organism>
<keyword evidence="4" id="KW-0547">Nucleotide-binding</keyword>
<sequence length="229" mass="26378">MSELKRYIIVAGINGAGKSTLYRARPELFTHSKRLNADEILQKMGGDWHKDRDNFRAMREEIKQLHAALDTGPSIHVETILAGQGKAQLNLIERAHQNGFEVTLLYVALKNERVAINRVHERVKKGGHGVPDEIVKKRYNQSNHNLAIVAFKADNVVIYDNSQKFVSVYRREHDQVIKNNLRNFPWINPKITFESAIQKQLNEFGKNNPDLKIRNPMNNSENKNDRPSY</sequence>
<keyword evidence="11" id="KW-1185">Reference proteome</keyword>
<comment type="similarity">
    <text evidence="1">Belongs to the zeta toxin family.</text>
</comment>